<dbReference type="EMBL" id="BSPL01000024">
    <property type="protein sequence ID" value="GLS73052.1"/>
    <property type="molecule type" value="Genomic_DNA"/>
</dbReference>
<reference evidence="2" key="1">
    <citation type="journal article" date="2019" name="Int. J. Syst. Evol. Microbiol.">
        <title>The Global Catalogue of Microorganisms (GCM) 10K type strain sequencing project: providing services to taxonomists for standard genome sequencing and annotation.</title>
        <authorList>
            <consortium name="The Broad Institute Genomics Platform"/>
            <consortium name="The Broad Institute Genome Sequencing Center for Infectious Disease"/>
            <person name="Wu L."/>
            <person name="Ma J."/>
        </authorList>
    </citation>
    <scope>NUCLEOTIDE SEQUENCE [LARGE SCALE GENOMIC DNA]</scope>
    <source>
        <strain evidence="2">NBRC 103632</strain>
    </source>
</reference>
<sequence>MPDGRFAVMALLASGKVFRRVGLATLAEAEESAEVLRAIMAACGASVAVTVSLRLGSPAAASADLPVGR</sequence>
<dbReference type="RefSeq" id="WP_238196196.1">
    <property type="nucleotide sequence ID" value="NZ_BPQZ01000009.1"/>
</dbReference>
<accession>A0AA37TPC1</accession>
<comment type="caution">
    <text evidence="1">The sequence shown here is derived from an EMBL/GenBank/DDBJ whole genome shotgun (WGS) entry which is preliminary data.</text>
</comment>
<keyword evidence="2" id="KW-1185">Reference proteome</keyword>
<protein>
    <submittedName>
        <fullName evidence="1">Uncharacterized protein</fullName>
    </submittedName>
</protein>
<organism evidence="1 2">
    <name type="scientific">Methylobacterium tardum</name>
    <dbReference type="NCBI Taxonomy" id="374432"/>
    <lineage>
        <taxon>Bacteria</taxon>
        <taxon>Pseudomonadati</taxon>
        <taxon>Pseudomonadota</taxon>
        <taxon>Alphaproteobacteria</taxon>
        <taxon>Hyphomicrobiales</taxon>
        <taxon>Methylobacteriaceae</taxon>
        <taxon>Methylobacterium</taxon>
    </lineage>
</organism>
<gene>
    <name evidence="1" type="ORF">GCM10007890_50670</name>
</gene>
<evidence type="ECO:0000313" key="1">
    <source>
        <dbReference type="EMBL" id="GLS73052.1"/>
    </source>
</evidence>
<dbReference type="Proteomes" id="UP001157440">
    <property type="component" value="Unassembled WGS sequence"/>
</dbReference>
<name>A0AA37TPC1_9HYPH</name>
<evidence type="ECO:0000313" key="2">
    <source>
        <dbReference type="Proteomes" id="UP001157440"/>
    </source>
</evidence>
<proteinExistence type="predicted"/>
<dbReference type="AlphaFoldDB" id="A0AA37TPC1"/>